<dbReference type="GO" id="GO:0006487">
    <property type="term" value="P:protein N-linked glycosylation"/>
    <property type="evidence" value="ECO:0007669"/>
    <property type="project" value="UniProtKB-UniRule"/>
</dbReference>
<keyword evidence="5 6" id="KW-0472">Membrane</keyword>
<accession>A0A8H7KL92</accession>
<evidence type="ECO:0000256" key="2">
    <source>
        <dbReference type="ARBA" id="ARBA00009825"/>
    </source>
</evidence>
<sequence length="82" mass="8791">MADYFEAKRTFDALPAFAPLIPTEVLPYLALLLLASTFGLAFYFTTLKKEPVPLRELAVASSASLLGGFGVVALFCSVGVYV</sequence>
<feature type="transmembrane region" description="Helical" evidence="6">
    <location>
        <begin position="57"/>
        <end position="81"/>
    </location>
</feature>
<comment type="subunit">
    <text evidence="6">Component of the oligosaccharyltransferase (OST) complex.</text>
</comment>
<evidence type="ECO:0000256" key="5">
    <source>
        <dbReference type="ARBA" id="ARBA00023136"/>
    </source>
</evidence>
<gene>
    <name evidence="7" type="ORF">Agabi119p4_975</name>
</gene>
<evidence type="ECO:0000256" key="6">
    <source>
        <dbReference type="RuleBase" id="RU367008"/>
    </source>
</evidence>
<dbReference type="Pfam" id="PF05251">
    <property type="entry name" value="Ost5"/>
    <property type="match status" value="1"/>
</dbReference>
<comment type="function">
    <text evidence="6">Subunit of the oligosaccharyl transferase (OST) complex that catalyzes the initial transfer of a defined glycan (Glc(3)Man(9)GlcNAc(2) in eukaryotes) from the lipid carrier dolichol-pyrophosphate to an asparagine residue within an Asn-X-Ser/Thr consensus motif in nascent polypeptide chains, the first step in protein N-glycosylation. N-glycosylation occurs cotranslationally and the complex associates with the Sec61 complex at the channel-forming translocon complex that mediates protein translocation across the endoplasmic reticulum (ER). All subunits are required for a maximal enzyme activity.</text>
</comment>
<reference evidence="7 8" key="1">
    <citation type="journal article" name="Sci. Rep.">
        <title>Telomere-to-telomere assembled and centromere annotated genomes of the two main subspecies of the button mushroom Agaricus bisporus reveal especially polymorphic chromosome ends.</title>
        <authorList>
            <person name="Sonnenberg A.S.M."/>
            <person name="Sedaghat-Telgerd N."/>
            <person name="Lavrijssen B."/>
            <person name="Ohm R.A."/>
            <person name="Hendrickx P.M."/>
            <person name="Scholtmeijer K."/>
            <person name="Baars J.J.P."/>
            <person name="van Peer A."/>
        </authorList>
    </citation>
    <scope>NUCLEOTIDE SEQUENCE [LARGE SCALE GENOMIC DNA]</scope>
    <source>
        <strain evidence="7 8">H119_p4</strain>
    </source>
</reference>
<dbReference type="EMBL" id="JABXXO010000001">
    <property type="protein sequence ID" value="KAF7784810.1"/>
    <property type="molecule type" value="Genomic_DNA"/>
</dbReference>
<protein>
    <recommendedName>
        <fullName evidence="6">Dolichyl-diphosphooligosaccharide-protein glycosyltransferase subunit OST5</fullName>
    </recommendedName>
</protein>
<comment type="similarity">
    <text evidence="2 6">Belongs to the OST5 family.</text>
</comment>
<dbReference type="AlphaFoldDB" id="A0A8H7KL92"/>
<evidence type="ECO:0000256" key="1">
    <source>
        <dbReference type="ARBA" id="ARBA00004141"/>
    </source>
</evidence>
<feature type="transmembrane region" description="Helical" evidence="6">
    <location>
        <begin position="25"/>
        <end position="45"/>
    </location>
</feature>
<evidence type="ECO:0000256" key="3">
    <source>
        <dbReference type="ARBA" id="ARBA00022692"/>
    </source>
</evidence>
<keyword evidence="4 6" id="KW-1133">Transmembrane helix</keyword>
<evidence type="ECO:0000256" key="4">
    <source>
        <dbReference type="ARBA" id="ARBA00022989"/>
    </source>
</evidence>
<proteinExistence type="inferred from homology"/>
<dbReference type="GO" id="GO:0008250">
    <property type="term" value="C:oligosaccharyltransferase complex"/>
    <property type="evidence" value="ECO:0007669"/>
    <property type="project" value="UniProtKB-UniRule"/>
</dbReference>
<name>A0A8H7KL92_AGABI</name>
<evidence type="ECO:0000313" key="8">
    <source>
        <dbReference type="Proteomes" id="UP000629468"/>
    </source>
</evidence>
<dbReference type="InterPro" id="IPR007915">
    <property type="entry name" value="TMEM258/Ost5"/>
</dbReference>
<dbReference type="Proteomes" id="UP000629468">
    <property type="component" value="Unassembled WGS sequence"/>
</dbReference>
<evidence type="ECO:0000313" key="7">
    <source>
        <dbReference type="EMBL" id="KAF7784810.1"/>
    </source>
</evidence>
<comment type="caution">
    <text evidence="7">The sequence shown here is derived from an EMBL/GenBank/DDBJ whole genome shotgun (WGS) entry which is preliminary data.</text>
</comment>
<keyword evidence="3 6" id="KW-0812">Transmembrane</keyword>
<organism evidence="7 8">
    <name type="scientific">Agaricus bisporus var. burnettii</name>
    <dbReference type="NCBI Taxonomy" id="192524"/>
    <lineage>
        <taxon>Eukaryota</taxon>
        <taxon>Fungi</taxon>
        <taxon>Dikarya</taxon>
        <taxon>Basidiomycota</taxon>
        <taxon>Agaricomycotina</taxon>
        <taxon>Agaricomycetes</taxon>
        <taxon>Agaricomycetidae</taxon>
        <taxon>Agaricales</taxon>
        <taxon>Agaricineae</taxon>
        <taxon>Agaricaceae</taxon>
        <taxon>Agaricus</taxon>
    </lineage>
</organism>
<comment type="subcellular location">
    <subcellularLocation>
        <location evidence="1 6">Membrane</location>
        <topology evidence="1 6">Multi-pass membrane protein</topology>
    </subcellularLocation>
</comment>